<comment type="caution">
    <text evidence="1">The sequence shown here is derived from an EMBL/GenBank/DDBJ whole genome shotgun (WGS) entry which is preliminary data.</text>
</comment>
<evidence type="ECO:0000313" key="2">
    <source>
        <dbReference type="Proteomes" id="UP000686327"/>
    </source>
</evidence>
<name>A0ABS6DGC2_9ENTR</name>
<proteinExistence type="predicted"/>
<dbReference type="SUPFAM" id="SSF143744">
    <property type="entry name" value="GlcG-like"/>
    <property type="match status" value="1"/>
</dbReference>
<organism evidence="1 2">
    <name type="scientific">Cedecea davisae</name>
    <dbReference type="NCBI Taxonomy" id="158484"/>
    <lineage>
        <taxon>Bacteria</taxon>
        <taxon>Pseudomonadati</taxon>
        <taxon>Pseudomonadota</taxon>
        <taxon>Gammaproteobacteria</taxon>
        <taxon>Enterobacterales</taxon>
        <taxon>Enterobacteriaceae</taxon>
        <taxon>Cedecea</taxon>
    </lineage>
</organism>
<keyword evidence="2" id="KW-1185">Reference proteome</keyword>
<reference evidence="2" key="1">
    <citation type="submission" date="2023-07" db="EMBL/GenBank/DDBJ databases">
        <title>Cedecea davisae an AmpC producer and its therapeutic implications.</title>
        <authorList>
            <person name="Notter J."/>
        </authorList>
    </citation>
    <scope>NUCLEOTIDE SEQUENCE [LARGE SCALE GENOMIC DNA]</scope>
    <source>
        <strain evidence="2">1</strain>
    </source>
</reference>
<evidence type="ECO:0000313" key="1">
    <source>
        <dbReference type="EMBL" id="MBU4682249.1"/>
    </source>
</evidence>
<dbReference type="InterPro" id="IPR005624">
    <property type="entry name" value="PduO/GlcC-like"/>
</dbReference>
<sequence length="136" mass="13759">MFEHITRDAILKITELAQSRKQAVCISVVDDAGLLRGFLRMDSAVAGAIDVSIKKARTAALFGSDSLSLGQEARPGGNIYSLESTNGGLISFGGGIVLRGDNGQIIGGLGVAGATVDDDQSLALAGAAATQAAGRV</sequence>
<accession>A0ABS6DGC2</accession>
<dbReference type="Pfam" id="PF03928">
    <property type="entry name" value="HbpS-like"/>
    <property type="match status" value="1"/>
</dbReference>
<dbReference type="Proteomes" id="UP000686327">
    <property type="component" value="Unassembled WGS sequence"/>
</dbReference>
<protein>
    <submittedName>
        <fullName evidence="1">Heme-binding protein</fullName>
    </submittedName>
</protein>
<dbReference type="PANTHER" id="PTHR34309:SF1">
    <property type="entry name" value="PROTEIN GLCG"/>
    <property type="match status" value="1"/>
</dbReference>
<gene>
    <name evidence="1" type="ORF">KC222_09515</name>
</gene>
<dbReference type="Gene3D" id="3.30.450.150">
    <property type="entry name" value="Haem-degrading domain"/>
    <property type="match status" value="1"/>
</dbReference>
<dbReference type="PANTHER" id="PTHR34309">
    <property type="entry name" value="SLR1406 PROTEIN"/>
    <property type="match status" value="1"/>
</dbReference>
<dbReference type="RefSeq" id="WP_016538810.1">
    <property type="nucleotide sequence ID" value="NZ_CABKSL010000001.1"/>
</dbReference>
<dbReference type="InterPro" id="IPR052517">
    <property type="entry name" value="GlcG_carb_metab_protein"/>
</dbReference>
<dbReference type="InterPro" id="IPR038084">
    <property type="entry name" value="PduO/GlcC-like_sf"/>
</dbReference>
<dbReference type="EMBL" id="JAGRYU010000012">
    <property type="protein sequence ID" value="MBU4682249.1"/>
    <property type="molecule type" value="Genomic_DNA"/>
</dbReference>